<dbReference type="RefSeq" id="WP_092017862.1">
    <property type="nucleotide sequence ID" value="NZ_FOXH01000008.1"/>
</dbReference>
<feature type="binding site" evidence="6">
    <location>
        <position position="70"/>
    </location>
    <ligand>
        <name>Fe cation</name>
        <dbReference type="ChEBI" id="CHEBI:24875"/>
        <label>1</label>
    </ligand>
</feature>
<reference evidence="9 10" key="1">
    <citation type="submission" date="2016-10" db="EMBL/GenBank/DDBJ databases">
        <authorList>
            <person name="de Groot N.N."/>
        </authorList>
    </citation>
    <scope>NUCLEOTIDE SEQUENCE [LARGE SCALE GENOMIC DNA]</scope>
    <source>
        <strain evidence="10">E92,LMG 26720,CCM 7988</strain>
    </source>
</reference>
<dbReference type="InterPro" id="IPR051558">
    <property type="entry name" value="Metallophosphoesterase_PAP"/>
</dbReference>
<dbReference type="PANTHER" id="PTHR10161:SF14">
    <property type="entry name" value="TARTRATE-RESISTANT ACID PHOSPHATASE TYPE 5"/>
    <property type="match status" value="1"/>
</dbReference>
<feature type="binding site" evidence="6">
    <location>
        <position position="197"/>
    </location>
    <ligand>
        <name>Fe cation</name>
        <dbReference type="ChEBI" id="CHEBI:24875"/>
        <label>2</label>
    </ligand>
</feature>
<feature type="domain" description="Calcineurin-like phosphoesterase" evidence="8">
    <location>
        <begin position="28"/>
        <end position="236"/>
    </location>
</feature>
<evidence type="ECO:0000256" key="2">
    <source>
        <dbReference type="ARBA" id="ARBA00012646"/>
    </source>
</evidence>
<organism evidence="9 10">
    <name type="scientific">Pseudarcicella hirudinis</name>
    <dbReference type="NCBI Taxonomy" id="1079859"/>
    <lineage>
        <taxon>Bacteria</taxon>
        <taxon>Pseudomonadati</taxon>
        <taxon>Bacteroidota</taxon>
        <taxon>Cytophagia</taxon>
        <taxon>Cytophagales</taxon>
        <taxon>Flectobacillaceae</taxon>
        <taxon>Pseudarcicella</taxon>
    </lineage>
</organism>
<keyword evidence="4 5" id="KW-0378">Hydrolase</keyword>
<dbReference type="EC" id="3.1.3.2" evidence="2 5"/>
<feature type="binding site" evidence="6">
    <location>
        <position position="105"/>
    </location>
    <ligand>
        <name>Fe cation</name>
        <dbReference type="ChEBI" id="CHEBI:24875"/>
        <label>2</label>
    </ligand>
</feature>
<dbReference type="Gene3D" id="3.60.21.10">
    <property type="match status" value="1"/>
</dbReference>
<feature type="chain" id="PRO_5011493558" description="acid phosphatase" evidence="7">
    <location>
        <begin position="20"/>
        <end position="306"/>
    </location>
</feature>
<evidence type="ECO:0000256" key="1">
    <source>
        <dbReference type="ARBA" id="ARBA00000032"/>
    </source>
</evidence>
<feature type="binding site" evidence="6">
    <location>
        <position position="67"/>
    </location>
    <ligand>
        <name>Fe cation</name>
        <dbReference type="ChEBI" id="CHEBI:24875"/>
        <label>1</label>
    </ligand>
</feature>
<keyword evidence="10" id="KW-1185">Reference proteome</keyword>
<sequence>MNKFKYSFLLLMLSLQVFAQKDQHRSLNFFVLGDWGMKGQEQQTEVANQMRNEAKTSDLSFLLTTGDNFYEKGVLSTTDEHWTLSYENVYQELTRQFNWYAALGNHDYMGSPEAETAYHKVNPNWNLPSRYYTFVKETPDKQKVRFVVLDTNPYATAYYKDPKYAEYVKTQDTTRQTHWVDSVLAVSSEPWKIVVGHHPIYSSKPKPGETEFLRSSIAPLLEKYKVQAYFSGHDHLMQFNKPENTSVSYIISGGAGKPRNSATKETFTVYSENKAAFASCSIQGKTLKITFIDAQGQHLFDHKIHR</sequence>
<evidence type="ECO:0000256" key="7">
    <source>
        <dbReference type="SAM" id="SignalP"/>
    </source>
</evidence>
<dbReference type="GO" id="GO:0046872">
    <property type="term" value="F:metal ion binding"/>
    <property type="evidence" value="ECO:0007669"/>
    <property type="project" value="UniProtKB-KW"/>
</dbReference>
<feature type="binding site" evidence="6">
    <location>
        <position position="34"/>
    </location>
    <ligand>
        <name>Fe cation</name>
        <dbReference type="ChEBI" id="CHEBI:24875"/>
        <label>1</label>
    </ligand>
</feature>
<dbReference type="PANTHER" id="PTHR10161">
    <property type="entry name" value="TARTRATE-RESISTANT ACID PHOSPHATASE TYPE 5"/>
    <property type="match status" value="1"/>
</dbReference>
<dbReference type="Proteomes" id="UP000199306">
    <property type="component" value="Unassembled WGS sequence"/>
</dbReference>
<proteinExistence type="predicted"/>
<name>A0A1I5UQD4_9BACT</name>
<dbReference type="InterPro" id="IPR029052">
    <property type="entry name" value="Metallo-depent_PP-like"/>
</dbReference>
<dbReference type="PIRSF" id="PIRSF000898">
    <property type="entry name" value="Acid_Ptase_5"/>
    <property type="match status" value="1"/>
</dbReference>
<evidence type="ECO:0000256" key="4">
    <source>
        <dbReference type="ARBA" id="ARBA00022801"/>
    </source>
</evidence>
<dbReference type="OrthoDB" id="9809781at2"/>
<comment type="cofactor">
    <cofactor evidence="6">
        <name>Fe cation</name>
        <dbReference type="ChEBI" id="CHEBI:24875"/>
    </cofactor>
    <text evidence="6">Binds 2 iron ions per subunit.</text>
</comment>
<dbReference type="Pfam" id="PF00149">
    <property type="entry name" value="Metallophos"/>
    <property type="match status" value="1"/>
</dbReference>
<evidence type="ECO:0000256" key="6">
    <source>
        <dbReference type="PIRSR" id="PIRSR000898-1"/>
    </source>
</evidence>
<evidence type="ECO:0000313" key="10">
    <source>
        <dbReference type="Proteomes" id="UP000199306"/>
    </source>
</evidence>
<dbReference type="InterPro" id="IPR004843">
    <property type="entry name" value="Calcineurin-like_PHP"/>
</dbReference>
<feature type="signal peptide" evidence="7">
    <location>
        <begin position="1"/>
        <end position="19"/>
    </location>
</feature>
<dbReference type="AlphaFoldDB" id="A0A1I5UQD4"/>
<dbReference type="SUPFAM" id="SSF56300">
    <property type="entry name" value="Metallo-dependent phosphatases"/>
    <property type="match status" value="1"/>
</dbReference>
<gene>
    <name evidence="9" type="ORF">SAMN04515674_10813</name>
</gene>
<keyword evidence="5 6" id="KW-0408">Iron</keyword>
<dbReference type="GO" id="GO:0003993">
    <property type="term" value="F:acid phosphatase activity"/>
    <property type="evidence" value="ECO:0007669"/>
    <property type="project" value="UniProtKB-UniRule"/>
</dbReference>
<accession>A0A1I5UQD4</accession>
<comment type="catalytic activity">
    <reaction evidence="1 5">
        <text>a phosphate monoester + H2O = an alcohol + phosphate</text>
        <dbReference type="Rhea" id="RHEA:15017"/>
        <dbReference type="ChEBI" id="CHEBI:15377"/>
        <dbReference type="ChEBI" id="CHEBI:30879"/>
        <dbReference type="ChEBI" id="CHEBI:43474"/>
        <dbReference type="ChEBI" id="CHEBI:67140"/>
        <dbReference type="EC" id="3.1.3.2"/>
    </reaction>
</comment>
<keyword evidence="3 7" id="KW-0732">Signal</keyword>
<evidence type="ECO:0000313" key="9">
    <source>
        <dbReference type="EMBL" id="SFP97514.1"/>
    </source>
</evidence>
<feature type="binding site" evidence="6">
    <location>
        <position position="235"/>
    </location>
    <ligand>
        <name>Fe cation</name>
        <dbReference type="ChEBI" id="CHEBI:24875"/>
        <label>1</label>
    </ligand>
</feature>
<dbReference type="STRING" id="1079859.SAMN04515674_10813"/>
<keyword evidence="6" id="KW-0479">Metal-binding</keyword>
<feature type="binding site" evidence="6">
    <location>
        <position position="233"/>
    </location>
    <ligand>
        <name>Fe cation</name>
        <dbReference type="ChEBI" id="CHEBI:24875"/>
        <label>2</label>
    </ligand>
</feature>
<dbReference type="EMBL" id="FOXH01000008">
    <property type="protein sequence ID" value="SFP97514.1"/>
    <property type="molecule type" value="Genomic_DNA"/>
</dbReference>
<evidence type="ECO:0000259" key="8">
    <source>
        <dbReference type="Pfam" id="PF00149"/>
    </source>
</evidence>
<evidence type="ECO:0000256" key="3">
    <source>
        <dbReference type="ARBA" id="ARBA00022729"/>
    </source>
</evidence>
<evidence type="ECO:0000256" key="5">
    <source>
        <dbReference type="PIRNR" id="PIRNR000898"/>
    </source>
</evidence>
<protein>
    <recommendedName>
        <fullName evidence="2 5">acid phosphatase</fullName>
        <ecNumber evidence="2 5">3.1.3.2</ecNumber>
    </recommendedName>
</protein>
<feature type="binding site" evidence="6">
    <location>
        <position position="67"/>
    </location>
    <ligand>
        <name>Fe cation</name>
        <dbReference type="ChEBI" id="CHEBI:24875"/>
        <label>2</label>
    </ligand>
</feature>
<dbReference type="InterPro" id="IPR024927">
    <property type="entry name" value="Acid_PPase"/>
</dbReference>